<dbReference type="InterPro" id="IPR023214">
    <property type="entry name" value="HAD_sf"/>
</dbReference>
<reference evidence="4 5" key="1">
    <citation type="submission" date="2019-11" db="EMBL/GenBank/DDBJ databases">
        <title>Bacillus idriensis genome.</title>
        <authorList>
            <person name="Konopka E.N."/>
            <person name="Newman J.D."/>
        </authorList>
    </citation>
    <scope>NUCLEOTIDE SEQUENCE [LARGE SCALE GENOMIC DNA]</scope>
    <source>
        <strain evidence="4 5">DSM 19097</strain>
    </source>
</reference>
<dbReference type="InterPro" id="IPR036412">
    <property type="entry name" value="HAD-like_sf"/>
</dbReference>
<dbReference type="SUPFAM" id="SSF56784">
    <property type="entry name" value="HAD-like"/>
    <property type="match status" value="1"/>
</dbReference>
<evidence type="ECO:0000256" key="3">
    <source>
        <dbReference type="PIRNR" id="PIRNR021362"/>
    </source>
</evidence>
<dbReference type="InterPro" id="IPR009206">
    <property type="entry name" value="Nucleotidase_putative"/>
</dbReference>
<organism evidence="4 5">
    <name type="scientific">Metabacillus idriensis</name>
    <dbReference type="NCBI Taxonomy" id="324768"/>
    <lineage>
        <taxon>Bacteria</taxon>
        <taxon>Bacillati</taxon>
        <taxon>Bacillota</taxon>
        <taxon>Bacilli</taxon>
        <taxon>Bacillales</taxon>
        <taxon>Bacillaceae</taxon>
        <taxon>Metabacillus</taxon>
    </lineage>
</organism>
<evidence type="ECO:0000256" key="1">
    <source>
        <dbReference type="ARBA" id="ARBA00009589"/>
    </source>
</evidence>
<keyword evidence="5" id="KW-1185">Reference proteome</keyword>
<sequence length="193" mass="22767">MLRLGIDIDGTVTSPETFVPYLNKSFGINITLDDMKEYDLTKLLNISEADFWKWMDEQEPLIYKDAPMAIDAKLVLDEWKKTHKLLFISARRSHLRDVTFDWFKRNELFYHQIDLIGTHDKLGAVRENKIDVFFEDKHDNACMISEEFNIPVILFDTPYNQDPIPSGVIRVNNWLEAREWVNSYKINTLPVLR</sequence>
<dbReference type="InterPro" id="IPR052419">
    <property type="entry name" value="5_3-deoxyribonucleotidase-like"/>
</dbReference>
<evidence type="ECO:0000256" key="2">
    <source>
        <dbReference type="ARBA" id="ARBA00022801"/>
    </source>
</evidence>
<gene>
    <name evidence="4" type="ORF">GJU41_18655</name>
</gene>
<dbReference type="PANTHER" id="PTHR35134:SF2">
    <property type="entry name" value="NUCLEOTIDASE YQFW-RELATED"/>
    <property type="match status" value="1"/>
</dbReference>
<dbReference type="EC" id="3.1.3.-" evidence="3"/>
<dbReference type="GO" id="GO:0016787">
    <property type="term" value="F:hydrolase activity"/>
    <property type="evidence" value="ECO:0007669"/>
    <property type="project" value="UniProtKB-KW"/>
</dbReference>
<evidence type="ECO:0000313" key="4">
    <source>
        <dbReference type="EMBL" id="MRX55988.1"/>
    </source>
</evidence>
<dbReference type="PIRSF" id="PIRSF021362">
    <property type="entry name" value="UCP021362_HAD"/>
    <property type="match status" value="1"/>
</dbReference>
<comment type="similarity">
    <text evidence="1 3">Belongs to the 5'(3')-deoxyribonucleotidase family.</text>
</comment>
<proteinExistence type="inferred from homology"/>
<dbReference type="AlphaFoldDB" id="A0A6I2MCM7"/>
<name>A0A6I2MCM7_9BACI</name>
<dbReference type="Proteomes" id="UP000441585">
    <property type="component" value="Unassembled WGS sequence"/>
</dbReference>
<dbReference type="EMBL" id="WKKF01000007">
    <property type="protein sequence ID" value="MRX55988.1"/>
    <property type="molecule type" value="Genomic_DNA"/>
</dbReference>
<comment type="caution">
    <text evidence="4">The sequence shown here is derived from an EMBL/GenBank/DDBJ whole genome shotgun (WGS) entry which is preliminary data.</text>
</comment>
<evidence type="ECO:0000313" key="5">
    <source>
        <dbReference type="Proteomes" id="UP000441585"/>
    </source>
</evidence>
<dbReference type="PANTHER" id="PTHR35134">
    <property type="entry name" value="NUCLEOTIDASE YQFW-RELATED"/>
    <property type="match status" value="1"/>
</dbReference>
<accession>A0A6I2MCM7</accession>
<dbReference type="Gene3D" id="3.40.50.1000">
    <property type="entry name" value="HAD superfamily/HAD-like"/>
    <property type="match status" value="1"/>
</dbReference>
<dbReference type="RefSeq" id="WP_070875544.1">
    <property type="nucleotide sequence ID" value="NZ_CAJFZX010000001.1"/>
</dbReference>
<keyword evidence="2 3" id="KW-0378">Hydrolase</keyword>
<protein>
    <recommendedName>
        <fullName evidence="3">Nucleotidase</fullName>
        <ecNumber evidence="3">3.1.3.-</ecNumber>
    </recommendedName>
</protein>